<evidence type="ECO:0000313" key="1">
    <source>
        <dbReference type="EMBL" id="CAF1669033.1"/>
    </source>
</evidence>
<gene>
    <name evidence="1" type="ORF">OVA965_LOCUS45629</name>
    <name evidence="2" type="ORF">TMI583_LOCUS49298</name>
</gene>
<comment type="caution">
    <text evidence="1">The sequence shown here is derived from an EMBL/GenBank/DDBJ whole genome shotgun (WGS) entry which is preliminary data.</text>
</comment>
<evidence type="ECO:0000313" key="2">
    <source>
        <dbReference type="EMBL" id="CAF4539321.1"/>
    </source>
</evidence>
<dbReference type="Proteomes" id="UP000677228">
    <property type="component" value="Unassembled WGS sequence"/>
</dbReference>
<accession>A0A8S2GBN7</accession>
<dbReference type="Proteomes" id="UP000682733">
    <property type="component" value="Unassembled WGS sequence"/>
</dbReference>
<dbReference type="EMBL" id="CAJNOK010073582">
    <property type="protein sequence ID" value="CAF1669033.1"/>
    <property type="molecule type" value="Genomic_DNA"/>
</dbReference>
<evidence type="ECO:0000313" key="3">
    <source>
        <dbReference type="Proteomes" id="UP000677228"/>
    </source>
</evidence>
<reference evidence="1" key="1">
    <citation type="submission" date="2021-02" db="EMBL/GenBank/DDBJ databases">
        <authorList>
            <person name="Nowell W R."/>
        </authorList>
    </citation>
    <scope>NUCLEOTIDE SEQUENCE</scope>
</reference>
<dbReference type="AlphaFoldDB" id="A0A8S2GBN7"/>
<name>A0A8S2GBN7_9BILA</name>
<feature type="non-terminal residue" evidence="1">
    <location>
        <position position="1"/>
    </location>
</feature>
<proteinExistence type="predicted"/>
<sequence>LNIKKKYLGAVGTNIDTGHDVLQQDIDNRLKALKNSILLTWTWELQNEYVKQYYDIFQKCEPTHSIVHSLICSALEGHRGSYIPEHLNKRVTKSKVLLSDATKIAYLFDLDDVASQVIYLNKFKLSMKLDNIYDTIYGLR</sequence>
<protein>
    <submittedName>
        <fullName evidence="1">Uncharacterized protein</fullName>
    </submittedName>
</protein>
<organism evidence="1 3">
    <name type="scientific">Didymodactylos carnosus</name>
    <dbReference type="NCBI Taxonomy" id="1234261"/>
    <lineage>
        <taxon>Eukaryota</taxon>
        <taxon>Metazoa</taxon>
        <taxon>Spiralia</taxon>
        <taxon>Gnathifera</taxon>
        <taxon>Rotifera</taxon>
        <taxon>Eurotatoria</taxon>
        <taxon>Bdelloidea</taxon>
        <taxon>Philodinida</taxon>
        <taxon>Philodinidae</taxon>
        <taxon>Didymodactylos</taxon>
    </lineage>
</organism>
<dbReference type="EMBL" id="CAJOBA010106507">
    <property type="protein sequence ID" value="CAF4539321.1"/>
    <property type="molecule type" value="Genomic_DNA"/>
</dbReference>